<dbReference type="Proteomes" id="UP000017836">
    <property type="component" value="Unassembled WGS sequence"/>
</dbReference>
<organism evidence="2 3">
    <name type="scientific">Amborella trichopoda</name>
    <dbReference type="NCBI Taxonomy" id="13333"/>
    <lineage>
        <taxon>Eukaryota</taxon>
        <taxon>Viridiplantae</taxon>
        <taxon>Streptophyta</taxon>
        <taxon>Embryophyta</taxon>
        <taxon>Tracheophyta</taxon>
        <taxon>Spermatophyta</taxon>
        <taxon>Magnoliopsida</taxon>
        <taxon>Amborellales</taxon>
        <taxon>Amborellaceae</taxon>
        <taxon>Amborella</taxon>
    </lineage>
</organism>
<protein>
    <submittedName>
        <fullName evidence="2">Uncharacterized protein</fullName>
    </submittedName>
</protein>
<feature type="region of interest" description="Disordered" evidence="1">
    <location>
        <begin position="40"/>
        <end position="63"/>
    </location>
</feature>
<proteinExistence type="predicted"/>
<accession>W1PA37</accession>
<gene>
    <name evidence="2" type="ORF">AMTR_s00075p00033280</name>
</gene>
<evidence type="ECO:0000256" key="1">
    <source>
        <dbReference type="SAM" id="MobiDB-lite"/>
    </source>
</evidence>
<sequence>MGDRGVMEEEEVKDGVKHASYAQILRSSTKFDHHVDPVIVKTSSTQDNTNQNNDVGISADSNVLKSSEAQNMGISVRINGRPSTMARKPQELCILEQSCSLFAIKNRFHRETHCSTMDKGHHPLLDTVVLTVKSQVCPHEAESPKGSISSVFSSALLNQHQLSLTLAKGKEKIYVAMAYEKKILNL</sequence>
<dbReference type="AlphaFoldDB" id="W1PA37"/>
<name>W1PA37_AMBTC</name>
<dbReference type="HOGENOM" id="CLU_1456346_0_0_1"/>
<keyword evidence="3" id="KW-1185">Reference proteome</keyword>
<dbReference type="Gramene" id="ERN04564">
    <property type="protein sequence ID" value="ERN04564"/>
    <property type="gene ID" value="AMTR_s00075p00033280"/>
</dbReference>
<dbReference type="EMBL" id="KI394195">
    <property type="protein sequence ID" value="ERN04564.1"/>
    <property type="molecule type" value="Genomic_DNA"/>
</dbReference>
<evidence type="ECO:0000313" key="3">
    <source>
        <dbReference type="Proteomes" id="UP000017836"/>
    </source>
</evidence>
<feature type="compositionally biased region" description="Low complexity" evidence="1">
    <location>
        <begin position="42"/>
        <end position="54"/>
    </location>
</feature>
<evidence type="ECO:0000313" key="2">
    <source>
        <dbReference type="EMBL" id="ERN04564.1"/>
    </source>
</evidence>
<reference evidence="3" key="1">
    <citation type="journal article" date="2013" name="Science">
        <title>The Amborella genome and the evolution of flowering plants.</title>
        <authorList>
            <consortium name="Amborella Genome Project"/>
        </authorList>
    </citation>
    <scope>NUCLEOTIDE SEQUENCE [LARGE SCALE GENOMIC DNA]</scope>
</reference>